<reference evidence="2 3" key="1">
    <citation type="journal article" date="2019" name="Nat. Microbiol.">
        <title>Mediterranean grassland soil C-N compound turnover is dependent on rainfall and depth, and is mediated by genomically divergent microorganisms.</title>
        <authorList>
            <person name="Diamond S."/>
            <person name="Andeer P.F."/>
            <person name="Li Z."/>
            <person name="Crits-Christoph A."/>
            <person name="Burstein D."/>
            <person name="Anantharaman K."/>
            <person name="Lane K.R."/>
            <person name="Thomas B.C."/>
            <person name="Pan C."/>
            <person name="Northen T.R."/>
            <person name="Banfield J.F."/>
        </authorList>
    </citation>
    <scope>NUCLEOTIDE SEQUENCE [LARGE SCALE GENOMIC DNA]</scope>
    <source>
        <strain evidence="2">NP_3</strain>
    </source>
</reference>
<dbReference type="PANTHER" id="PTHR10587">
    <property type="entry name" value="GLYCOSYL TRANSFERASE-RELATED"/>
    <property type="match status" value="1"/>
</dbReference>
<dbReference type="Pfam" id="PF01522">
    <property type="entry name" value="Polysacc_deac_1"/>
    <property type="match status" value="1"/>
</dbReference>
<evidence type="ECO:0000259" key="1">
    <source>
        <dbReference type="PROSITE" id="PS51677"/>
    </source>
</evidence>
<dbReference type="InterPro" id="IPR002509">
    <property type="entry name" value="NODB_dom"/>
</dbReference>
<dbReference type="Proteomes" id="UP000318509">
    <property type="component" value="Unassembled WGS sequence"/>
</dbReference>
<dbReference type="GO" id="GO:0005975">
    <property type="term" value="P:carbohydrate metabolic process"/>
    <property type="evidence" value="ECO:0007669"/>
    <property type="project" value="InterPro"/>
</dbReference>
<name>A0A537K9I3_9BACT</name>
<feature type="domain" description="NodB homology" evidence="1">
    <location>
        <begin position="57"/>
        <end position="241"/>
    </location>
</feature>
<gene>
    <name evidence="2" type="ORF">E6H00_02770</name>
</gene>
<dbReference type="AlphaFoldDB" id="A0A537K9I3"/>
<accession>A0A537K9I3</accession>
<dbReference type="CDD" id="cd10959">
    <property type="entry name" value="CE4_NodB_like_3"/>
    <property type="match status" value="1"/>
</dbReference>
<sequence length="260" mass="27370">MAHGRGGRLVQGVRAGVRTGLTAAAGVLGGAAAYTLGTQVMAGAIRLGVVKRGPARPMVALTFDDGPDPTYTPLILDTLAAAGVQATFFMVGRQVDAFPEVARAVAKAGHDLGNHTYGHRHLWTLAPRGAAEEVERGAAAVAEATGIHPRYFRPPWGMFNWTAYVRAGQLGEDRILWSVRPEGWLRGVSAGEMAARVIRRAHPGAIVDLHDRGGHPTTPRATWAALAGMIAGLRARGYSVVPLRTLLGEGAVTPKPSRAC</sequence>
<organism evidence="2 3">
    <name type="scientific">Candidatus Segetimicrobium genomatis</name>
    <dbReference type="NCBI Taxonomy" id="2569760"/>
    <lineage>
        <taxon>Bacteria</taxon>
        <taxon>Bacillati</taxon>
        <taxon>Candidatus Sysuimicrobiota</taxon>
        <taxon>Candidatus Sysuimicrobiia</taxon>
        <taxon>Candidatus Sysuimicrobiales</taxon>
        <taxon>Candidatus Segetimicrobiaceae</taxon>
        <taxon>Candidatus Segetimicrobium</taxon>
    </lineage>
</organism>
<dbReference type="PANTHER" id="PTHR10587:SF137">
    <property type="entry name" value="4-DEOXY-4-FORMAMIDO-L-ARABINOSE-PHOSPHOUNDECAPRENOL DEFORMYLASE ARND-RELATED"/>
    <property type="match status" value="1"/>
</dbReference>
<comment type="caution">
    <text evidence="2">The sequence shown here is derived from an EMBL/GenBank/DDBJ whole genome shotgun (WGS) entry which is preliminary data.</text>
</comment>
<dbReference type="GO" id="GO:0016810">
    <property type="term" value="F:hydrolase activity, acting on carbon-nitrogen (but not peptide) bonds"/>
    <property type="evidence" value="ECO:0007669"/>
    <property type="project" value="InterPro"/>
</dbReference>
<protein>
    <submittedName>
        <fullName evidence="2">Polysaccharide deacetylase family protein</fullName>
    </submittedName>
</protein>
<evidence type="ECO:0000313" key="2">
    <source>
        <dbReference type="EMBL" id="TMI92404.1"/>
    </source>
</evidence>
<dbReference type="Gene3D" id="3.20.20.370">
    <property type="entry name" value="Glycoside hydrolase/deacetylase"/>
    <property type="match status" value="1"/>
</dbReference>
<dbReference type="SUPFAM" id="SSF88713">
    <property type="entry name" value="Glycoside hydrolase/deacetylase"/>
    <property type="match status" value="1"/>
</dbReference>
<dbReference type="InterPro" id="IPR050248">
    <property type="entry name" value="Polysacc_deacetylase_ArnD"/>
</dbReference>
<proteinExistence type="predicted"/>
<dbReference type="PROSITE" id="PS51677">
    <property type="entry name" value="NODB"/>
    <property type="match status" value="1"/>
</dbReference>
<evidence type="ECO:0000313" key="3">
    <source>
        <dbReference type="Proteomes" id="UP000318509"/>
    </source>
</evidence>
<dbReference type="EMBL" id="VBAK01000061">
    <property type="protein sequence ID" value="TMI92404.1"/>
    <property type="molecule type" value="Genomic_DNA"/>
</dbReference>
<dbReference type="InterPro" id="IPR011330">
    <property type="entry name" value="Glyco_hydro/deAcase_b/a-brl"/>
</dbReference>